<evidence type="ECO:0000256" key="1">
    <source>
        <dbReference type="SAM" id="Phobius"/>
    </source>
</evidence>
<reference evidence="2 3" key="1">
    <citation type="journal article" date="2023" name="Hortic Res">
        <title>Pangenome of water caltrop reveals structural variations and asymmetric subgenome divergence after allopolyploidization.</title>
        <authorList>
            <person name="Zhang X."/>
            <person name="Chen Y."/>
            <person name="Wang L."/>
            <person name="Yuan Y."/>
            <person name="Fang M."/>
            <person name="Shi L."/>
            <person name="Lu R."/>
            <person name="Comes H.P."/>
            <person name="Ma Y."/>
            <person name="Chen Y."/>
            <person name="Huang G."/>
            <person name="Zhou Y."/>
            <person name="Zheng Z."/>
            <person name="Qiu Y."/>
        </authorList>
    </citation>
    <scope>NUCLEOTIDE SEQUENCE [LARGE SCALE GENOMIC DNA]</scope>
    <source>
        <strain evidence="2">F231</strain>
    </source>
</reference>
<evidence type="ECO:0000313" key="2">
    <source>
        <dbReference type="EMBL" id="KAK4796076.1"/>
    </source>
</evidence>
<comment type="caution">
    <text evidence="2">The sequence shown here is derived from an EMBL/GenBank/DDBJ whole genome shotgun (WGS) entry which is preliminary data.</text>
</comment>
<keyword evidence="3" id="KW-1185">Reference proteome</keyword>
<dbReference type="AlphaFoldDB" id="A0AAN7LZ98"/>
<keyword evidence="1" id="KW-1133">Transmembrane helix</keyword>
<feature type="transmembrane region" description="Helical" evidence="1">
    <location>
        <begin position="41"/>
        <end position="64"/>
    </location>
</feature>
<protein>
    <recommendedName>
        <fullName evidence="4">Late embryogenesis abundant protein LEA-2 subgroup domain-containing protein</fullName>
    </recommendedName>
</protein>
<dbReference type="Proteomes" id="UP001346149">
    <property type="component" value="Unassembled WGS sequence"/>
</dbReference>
<dbReference type="Gene3D" id="2.60.40.1820">
    <property type="match status" value="1"/>
</dbReference>
<dbReference type="InterPro" id="IPR055301">
    <property type="entry name" value="Lea14-like_2"/>
</dbReference>
<name>A0AAN7LZ98_TRANT</name>
<evidence type="ECO:0000313" key="3">
    <source>
        <dbReference type="Proteomes" id="UP001346149"/>
    </source>
</evidence>
<evidence type="ECO:0008006" key="4">
    <source>
        <dbReference type="Google" id="ProtNLM"/>
    </source>
</evidence>
<accession>A0AAN7LZ98</accession>
<dbReference type="EMBL" id="JAXQNO010000006">
    <property type="protein sequence ID" value="KAK4796076.1"/>
    <property type="molecule type" value="Genomic_DNA"/>
</dbReference>
<gene>
    <name evidence="2" type="ORF">SAY86_028402</name>
</gene>
<proteinExistence type="predicted"/>
<organism evidence="2 3">
    <name type="scientific">Trapa natans</name>
    <name type="common">Water chestnut</name>
    <dbReference type="NCBI Taxonomy" id="22666"/>
    <lineage>
        <taxon>Eukaryota</taxon>
        <taxon>Viridiplantae</taxon>
        <taxon>Streptophyta</taxon>
        <taxon>Embryophyta</taxon>
        <taxon>Tracheophyta</taxon>
        <taxon>Spermatophyta</taxon>
        <taxon>Magnoliopsida</taxon>
        <taxon>eudicotyledons</taxon>
        <taxon>Gunneridae</taxon>
        <taxon>Pentapetalae</taxon>
        <taxon>rosids</taxon>
        <taxon>malvids</taxon>
        <taxon>Myrtales</taxon>
        <taxon>Lythraceae</taxon>
        <taxon>Trapa</taxon>
    </lineage>
</organism>
<dbReference type="SUPFAM" id="SSF117070">
    <property type="entry name" value="LEA14-like"/>
    <property type="match status" value="1"/>
</dbReference>
<sequence length="214" mass="23555">MGEGYHSNPTSPLALAANDHPRSDQECLYDKKAKRRKRMKWAMYIAIFAVFQVTVILVFALVVMRLHGPKFRVAPLRIQSLTTRAQSFDVSFIGSMRIKNANLGPYKYDATSVTFSYGWVALGQVTVPKSKANFKSTKKVDLPVTLNSDALAGTALNASLSNELSSGSLTLSSSGKMEGKVELLLIFKKKKCTDMNCTMTIAVSTRTVQFLACK</sequence>
<keyword evidence="1" id="KW-0812">Transmembrane</keyword>
<keyword evidence="1" id="KW-0472">Membrane</keyword>
<dbReference type="PANTHER" id="PTHR31852">
    <property type="entry name" value="LATE EMBRYOGENESIS ABUNDANT (LEA) HYDROXYPROLINE-RICH GLYCOPROTEIN FAMILY"/>
    <property type="match status" value="1"/>
</dbReference>